<dbReference type="Pfam" id="PF13439">
    <property type="entry name" value="Glyco_transf_4"/>
    <property type="match status" value="1"/>
</dbReference>
<reference evidence="3" key="1">
    <citation type="journal article" date="2020" name="mSystems">
        <title>Genome- and Community-Level Interaction Insights into Carbon Utilization and Element Cycling Functions of Hydrothermarchaeota in Hydrothermal Sediment.</title>
        <authorList>
            <person name="Zhou Z."/>
            <person name="Liu Y."/>
            <person name="Xu W."/>
            <person name="Pan J."/>
            <person name="Luo Z.H."/>
            <person name="Li M."/>
        </authorList>
    </citation>
    <scope>NUCLEOTIDE SEQUENCE</scope>
    <source>
        <strain evidence="3">HyVt-388</strain>
    </source>
</reference>
<gene>
    <name evidence="3" type="ORF">ENI34_06240</name>
</gene>
<dbReference type="PANTHER" id="PTHR45947:SF3">
    <property type="entry name" value="SULFOQUINOVOSYL TRANSFERASE SQD2"/>
    <property type="match status" value="1"/>
</dbReference>
<dbReference type="InterPro" id="IPR050194">
    <property type="entry name" value="Glycosyltransferase_grp1"/>
</dbReference>
<dbReference type="EMBL" id="DRIG01000066">
    <property type="protein sequence ID" value="HEC78725.1"/>
    <property type="molecule type" value="Genomic_DNA"/>
</dbReference>
<feature type="domain" description="Glycosyltransferase subfamily 4-like N-terminal" evidence="2">
    <location>
        <begin position="15"/>
        <end position="176"/>
    </location>
</feature>
<dbReference type="CDD" id="cd03801">
    <property type="entry name" value="GT4_PimA-like"/>
    <property type="match status" value="1"/>
</dbReference>
<protein>
    <submittedName>
        <fullName evidence="3">Glycosyltransferase family 1 protein</fullName>
    </submittedName>
</protein>
<feature type="domain" description="Glycosyl transferase family 1" evidence="1">
    <location>
        <begin position="191"/>
        <end position="346"/>
    </location>
</feature>
<accession>A0A9C9EMJ0</accession>
<proteinExistence type="predicted"/>
<dbReference type="Proteomes" id="UP000885826">
    <property type="component" value="Unassembled WGS sequence"/>
</dbReference>
<dbReference type="InterPro" id="IPR028098">
    <property type="entry name" value="Glyco_trans_4-like_N"/>
</dbReference>
<dbReference type="Gene3D" id="3.40.50.2000">
    <property type="entry name" value="Glycogen Phosphorylase B"/>
    <property type="match status" value="2"/>
</dbReference>
<name>A0A9C9EMJ0_UNCW3</name>
<dbReference type="GO" id="GO:0016757">
    <property type="term" value="F:glycosyltransferase activity"/>
    <property type="evidence" value="ECO:0007669"/>
    <property type="project" value="InterPro"/>
</dbReference>
<dbReference type="Pfam" id="PF00534">
    <property type="entry name" value="Glycos_transf_1"/>
    <property type="match status" value="1"/>
</dbReference>
<evidence type="ECO:0000313" key="4">
    <source>
        <dbReference type="Proteomes" id="UP000885826"/>
    </source>
</evidence>
<evidence type="ECO:0000259" key="1">
    <source>
        <dbReference type="Pfam" id="PF00534"/>
    </source>
</evidence>
<sequence>MKILLVSDTFYPHTGGVPEHMLYLWQNLRKFGHDAKVLAPSFGKNYPYVDENIVRIGRAIKIPKNKSFSVITIGLTIPWRLRRFLERQKFDVIHIHGPVAPVLPYFALKYSQAKNFVTCHSAHEESFGYLLWEPVLEQYFRKIDGMIAVSEVARDSVSRYFPGNYRIIPNGIDTTRFHPAVKPLPELERYSPKILFVGRFEPRKGLKYLLQAFPLITREFPGAKLIVVGRGILERFYRRYVEEHIKESVIFAGHVSPEELPRYYASCDIYCSPATGQESFGIVLLEAMASGKPIVASDIPGYRKVLEDDKEGVFFKACDAESLAETVVRLLKNRKKMEVLGENGRKKSLKYDWKIVTKKVLDFYQEVLEQGR</sequence>
<organism evidence="3 4">
    <name type="scientific">candidate division WOR-3 bacterium</name>
    <dbReference type="NCBI Taxonomy" id="2052148"/>
    <lineage>
        <taxon>Bacteria</taxon>
        <taxon>Bacteria division WOR-3</taxon>
    </lineage>
</organism>
<dbReference type="InterPro" id="IPR001296">
    <property type="entry name" value="Glyco_trans_1"/>
</dbReference>
<dbReference type="PANTHER" id="PTHR45947">
    <property type="entry name" value="SULFOQUINOVOSYL TRANSFERASE SQD2"/>
    <property type="match status" value="1"/>
</dbReference>
<dbReference type="SUPFAM" id="SSF53756">
    <property type="entry name" value="UDP-Glycosyltransferase/glycogen phosphorylase"/>
    <property type="match status" value="1"/>
</dbReference>
<comment type="caution">
    <text evidence="3">The sequence shown here is derived from an EMBL/GenBank/DDBJ whole genome shotgun (WGS) entry which is preliminary data.</text>
</comment>
<evidence type="ECO:0000313" key="3">
    <source>
        <dbReference type="EMBL" id="HEC78725.1"/>
    </source>
</evidence>
<evidence type="ECO:0000259" key="2">
    <source>
        <dbReference type="Pfam" id="PF13439"/>
    </source>
</evidence>
<dbReference type="AlphaFoldDB" id="A0A9C9EMJ0"/>